<evidence type="ECO:0000256" key="1">
    <source>
        <dbReference type="ARBA" id="ARBA00022670"/>
    </source>
</evidence>
<protein>
    <submittedName>
        <fullName evidence="11">Uncharacterized protein</fullName>
    </submittedName>
</protein>
<keyword evidence="2" id="KW-0808">Transferase</keyword>
<reference evidence="12" key="1">
    <citation type="submission" date="2017-03" db="EMBL/GenBank/DDBJ databases">
        <title>Phytopthora megakarya and P. palmivora, two closely related causual agents of cacao black pod achieved similar genome size and gene model numbers by different mechanisms.</title>
        <authorList>
            <person name="Ali S."/>
            <person name="Shao J."/>
            <person name="Larry D.J."/>
            <person name="Kronmiller B."/>
            <person name="Shen D."/>
            <person name="Strem M.D."/>
            <person name="Melnick R.L."/>
            <person name="Guiltinan M.J."/>
            <person name="Tyler B.M."/>
            <person name="Meinhardt L.W."/>
            <person name="Bailey B.A."/>
        </authorList>
    </citation>
    <scope>NUCLEOTIDE SEQUENCE [LARGE SCALE GENOMIC DNA]</scope>
    <source>
        <strain evidence="12">zdho120</strain>
    </source>
</reference>
<evidence type="ECO:0000256" key="4">
    <source>
        <dbReference type="ARBA" id="ARBA00022722"/>
    </source>
</evidence>
<dbReference type="Gene3D" id="3.10.10.10">
    <property type="entry name" value="HIV Type 1 Reverse Transcriptase, subunit A, domain 1"/>
    <property type="match status" value="1"/>
</dbReference>
<evidence type="ECO:0000256" key="7">
    <source>
        <dbReference type="ARBA" id="ARBA00022801"/>
    </source>
</evidence>
<dbReference type="InterPro" id="IPR051320">
    <property type="entry name" value="Viral_Replic_Matur_Polypro"/>
</dbReference>
<comment type="caution">
    <text evidence="11">The sequence shown here is derived from an EMBL/GenBank/DDBJ whole genome shotgun (WGS) entry which is preliminary data.</text>
</comment>
<dbReference type="AlphaFoldDB" id="A0A225USB3"/>
<feature type="domain" description="Reverse transcriptase" evidence="9">
    <location>
        <begin position="39"/>
        <end position="136"/>
    </location>
</feature>
<evidence type="ECO:0000256" key="2">
    <source>
        <dbReference type="ARBA" id="ARBA00022679"/>
    </source>
</evidence>
<proteinExistence type="predicted"/>
<gene>
    <name evidence="11" type="ORF">PHMEG_00033867</name>
</gene>
<feature type="domain" description="Reverse transcriptase RNase H-like" evidence="10">
    <location>
        <begin position="155"/>
        <end position="224"/>
    </location>
</feature>
<dbReference type="Pfam" id="PF00078">
    <property type="entry name" value="RVT_1"/>
    <property type="match status" value="1"/>
</dbReference>
<dbReference type="GO" id="GO:0006508">
    <property type="term" value="P:proteolysis"/>
    <property type="evidence" value="ECO:0007669"/>
    <property type="project" value="UniProtKB-KW"/>
</dbReference>
<keyword evidence="3" id="KW-0548">Nucleotidyltransferase</keyword>
<evidence type="ECO:0000256" key="6">
    <source>
        <dbReference type="ARBA" id="ARBA00022759"/>
    </source>
</evidence>
<dbReference type="Proteomes" id="UP000198211">
    <property type="component" value="Unassembled WGS sequence"/>
</dbReference>
<dbReference type="EMBL" id="NBNE01012226">
    <property type="protein sequence ID" value="OWY95984.1"/>
    <property type="molecule type" value="Genomic_DNA"/>
</dbReference>
<dbReference type="InterPro" id="IPR043128">
    <property type="entry name" value="Rev_trsase/Diguanyl_cyclase"/>
</dbReference>
<dbReference type="Gene3D" id="3.30.70.270">
    <property type="match status" value="1"/>
</dbReference>
<dbReference type="Pfam" id="PF17917">
    <property type="entry name" value="RT_RNaseH"/>
    <property type="match status" value="1"/>
</dbReference>
<dbReference type="PANTHER" id="PTHR33064:SF37">
    <property type="entry name" value="RIBONUCLEASE H"/>
    <property type="match status" value="1"/>
</dbReference>
<evidence type="ECO:0000259" key="10">
    <source>
        <dbReference type="Pfam" id="PF17917"/>
    </source>
</evidence>
<keyword evidence="5" id="KW-0064">Aspartyl protease</keyword>
<sequence>MSSTRYLQKLYELLKGLLKAGLIGFSDSPWASPIVIVLKKNGEDIRLGIDFKMVNTVTAIMEYAMPLVDDLLTELESYLWFCSLDAASGFWAILMTMRARKVSAFVCALGHFEWLRMPFGLKNAQMIYQRMRDNAFLKPDGTIWLNECKWQRLTLLTSRVLKDAEMNYHSAEKEVLALLLLLKVCYTQLAGETLHVYTRYSTLAWVHRSKSFFGRAVQFAVLLSPWQLEVQRIREKDCLFSQLLQSTITNFVDLDESLALVAPPTKGSPNTRMDPSLLYAQLPHDYDGLVDSFGSAKTEKNGGYGS</sequence>
<dbReference type="SUPFAM" id="SSF56672">
    <property type="entry name" value="DNA/RNA polymerases"/>
    <property type="match status" value="1"/>
</dbReference>
<name>A0A225USB3_9STRA</name>
<evidence type="ECO:0000256" key="5">
    <source>
        <dbReference type="ARBA" id="ARBA00022750"/>
    </source>
</evidence>
<dbReference type="PANTHER" id="PTHR33064">
    <property type="entry name" value="POL PROTEIN"/>
    <property type="match status" value="1"/>
</dbReference>
<feature type="non-terminal residue" evidence="11">
    <location>
        <position position="306"/>
    </location>
</feature>
<evidence type="ECO:0000313" key="11">
    <source>
        <dbReference type="EMBL" id="OWY95984.1"/>
    </source>
</evidence>
<keyword evidence="8" id="KW-0695">RNA-directed DNA polymerase</keyword>
<dbReference type="OrthoDB" id="6776789at2759"/>
<accession>A0A225USB3</accession>
<dbReference type="CDD" id="cd01647">
    <property type="entry name" value="RT_LTR"/>
    <property type="match status" value="1"/>
</dbReference>
<keyword evidence="1" id="KW-0645">Protease</keyword>
<evidence type="ECO:0000313" key="12">
    <source>
        <dbReference type="Proteomes" id="UP000198211"/>
    </source>
</evidence>
<keyword evidence="6" id="KW-0255">Endonuclease</keyword>
<dbReference type="InterPro" id="IPR000477">
    <property type="entry name" value="RT_dom"/>
</dbReference>
<evidence type="ECO:0000256" key="3">
    <source>
        <dbReference type="ARBA" id="ARBA00022695"/>
    </source>
</evidence>
<dbReference type="STRING" id="4795.A0A225USB3"/>
<keyword evidence="12" id="KW-1185">Reference proteome</keyword>
<dbReference type="InterPro" id="IPR041373">
    <property type="entry name" value="RT_RNaseH"/>
</dbReference>
<keyword evidence="4" id="KW-0540">Nuclease</keyword>
<dbReference type="GO" id="GO:0003964">
    <property type="term" value="F:RNA-directed DNA polymerase activity"/>
    <property type="evidence" value="ECO:0007669"/>
    <property type="project" value="UniProtKB-KW"/>
</dbReference>
<keyword evidence="7" id="KW-0378">Hydrolase</keyword>
<dbReference type="GO" id="GO:0004519">
    <property type="term" value="F:endonuclease activity"/>
    <property type="evidence" value="ECO:0007669"/>
    <property type="project" value="UniProtKB-KW"/>
</dbReference>
<evidence type="ECO:0000259" key="9">
    <source>
        <dbReference type="Pfam" id="PF00078"/>
    </source>
</evidence>
<dbReference type="InterPro" id="IPR043502">
    <property type="entry name" value="DNA/RNA_pol_sf"/>
</dbReference>
<dbReference type="GO" id="GO:0004190">
    <property type="term" value="F:aspartic-type endopeptidase activity"/>
    <property type="evidence" value="ECO:0007669"/>
    <property type="project" value="UniProtKB-KW"/>
</dbReference>
<organism evidence="11 12">
    <name type="scientific">Phytophthora megakarya</name>
    <dbReference type="NCBI Taxonomy" id="4795"/>
    <lineage>
        <taxon>Eukaryota</taxon>
        <taxon>Sar</taxon>
        <taxon>Stramenopiles</taxon>
        <taxon>Oomycota</taxon>
        <taxon>Peronosporomycetes</taxon>
        <taxon>Peronosporales</taxon>
        <taxon>Peronosporaceae</taxon>
        <taxon>Phytophthora</taxon>
    </lineage>
</organism>
<evidence type="ECO:0000256" key="8">
    <source>
        <dbReference type="ARBA" id="ARBA00022918"/>
    </source>
</evidence>